<keyword evidence="6 8" id="KW-1133">Transmembrane helix</keyword>
<dbReference type="GO" id="GO:0005886">
    <property type="term" value="C:plasma membrane"/>
    <property type="evidence" value="ECO:0007669"/>
    <property type="project" value="UniProtKB-SubCell"/>
</dbReference>
<protein>
    <recommendedName>
        <fullName evidence="8">CASP-like protein</fullName>
    </recommendedName>
</protein>
<feature type="transmembrane region" description="Helical" evidence="8">
    <location>
        <begin position="20"/>
        <end position="42"/>
    </location>
</feature>
<dbReference type="PANTHER" id="PTHR33573">
    <property type="entry name" value="CASP-LIKE PROTEIN 4A4"/>
    <property type="match status" value="1"/>
</dbReference>
<dbReference type="Proteomes" id="UP001371456">
    <property type="component" value="Unassembled WGS sequence"/>
</dbReference>
<gene>
    <name evidence="10" type="ORF">RDI58_000044</name>
</gene>
<comment type="subunit">
    <text evidence="3 8">Homodimer and heterodimers.</text>
</comment>
<evidence type="ECO:0000313" key="10">
    <source>
        <dbReference type="EMBL" id="KAK6802264.1"/>
    </source>
</evidence>
<accession>A0AAN8U292</accession>
<comment type="caution">
    <text evidence="10">The sequence shown here is derived from an EMBL/GenBank/DDBJ whole genome shotgun (WGS) entry which is preliminary data.</text>
</comment>
<dbReference type="InterPro" id="IPR006702">
    <property type="entry name" value="CASP_dom"/>
</dbReference>
<evidence type="ECO:0000313" key="11">
    <source>
        <dbReference type="Proteomes" id="UP001371456"/>
    </source>
</evidence>
<feature type="transmembrane region" description="Helical" evidence="8">
    <location>
        <begin position="62"/>
        <end position="89"/>
    </location>
</feature>
<evidence type="ECO:0000256" key="4">
    <source>
        <dbReference type="ARBA" id="ARBA00022475"/>
    </source>
</evidence>
<evidence type="ECO:0000256" key="1">
    <source>
        <dbReference type="ARBA" id="ARBA00004651"/>
    </source>
</evidence>
<dbReference type="AlphaFoldDB" id="A0AAN8U292"/>
<dbReference type="PANTHER" id="PTHR33573:SF14">
    <property type="entry name" value="CASP-LIKE PROTEIN"/>
    <property type="match status" value="1"/>
</dbReference>
<keyword evidence="7 8" id="KW-0472">Membrane</keyword>
<keyword evidence="4 8" id="KW-1003">Cell membrane</keyword>
<dbReference type="Pfam" id="PF04535">
    <property type="entry name" value="CASP_dom"/>
    <property type="match status" value="1"/>
</dbReference>
<feature type="transmembrane region" description="Helical" evidence="8">
    <location>
        <begin position="149"/>
        <end position="173"/>
    </location>
</feature>
<dbReference type="EMBL" id="JBANQN010000001">
    <property type="protein sequence ID" value="KAK6802264.1"/>
    <property type="molecule type" value="Genomic_DNA"/>
</dbReference>
<evidence type="ECO:0000256" key="2">
    <source>
        <dbReference type="ARBA" id="ARBA00007651"/>
    </source>
</evidence>
<reference evidence="10 11" key="1">
    <citation type="submission" date="2024-02" db="EMBL/GenBank/DDBJ databases">
        <title>de novo genome assembly of Solanum bulbocastanum strain 11H21.</title>
        <authorList>
            <person name="Hosaka A.J."/>
        </authorList>
    </citation>
    <scope>NUCLEOTIDE SEQUENCE [LARGE SCALE GENOMIC DNA]</scope>
    <source>
        <tissue evidence="10">Young leaves</tissue>
    </source>
</reference>
<evidence type="ECO:0000256" key="8">
    <source>
        <dbReference type="RuleBase" id="RU361233"/>
    </source>
</evidence>
<keyword evidence="11" id="KW-1185">Reference proteome</keyword>
<comment type="similarity">
    <text evidence="2 8">Belongs to the Casparian strip membrane proteins (CASP) family.</text>
</comment>
<evidence type="ECO:0000256" key="5">
    <source>
        <dbReference type="ARBA" id="ARBA00022692"/>
    </source>
</evidence>
<name>A0AAN8U292_SOLBU</name>
<evidence type="ECO:0000256" key="3">
    <source>
        <dbReference type="ARBA" id="ARBA00011489"/>
    </source>
</evidence>
<comment type="subcellular location">
    <subcellularLocation>
        <location evidence="1 8">Cell membrane</location>
        <topology evidence="1 8">Multi-pass membrane protein</topology>
    </subcellularLocation>
</comment>
<evidence type="ECO:0000259" key="9">
    <source>
        <dbReference type="Pfam" id="PF04535"/>
    </source>
</evidence>
<evidence type="ECO:0000256" key="7">
    <source>
        <dbReference type="ARBA" id="ARBA00023136"/>
    </source>
</evidence>
<feature type="domain" description="Casparian strip membrane protein" evidence="9">
    <location>
        <begin position="19"/>
        <end position="132"/>
    </location>
</feature>
<keyword evidence="5 8" id="KW-0812">Transmembrane</keyword>
<organism evidence="10 11">
    <name type="scientific">Solanum bulbocastanum</name>
    <name type="common">Wild potato</name>
    <dbReference type="NCBI Taxonomy" id="147425"/>
    <lineage>
        <taxon>Eukaryota</taxon>
        <taxon>Viridiplantae</taxon>
        <taxon>Streptophyta</taxon>
        <taxon>Embryophyta</taxon>
        <taxon>Tracheophyta</taxon>
        <taxon>Spermatophyta</taxon>
        <taxon>Magnoliopsida</taxon>
        <taxon>eudicotyledons</taxon>
        <taxon>Gunneridae</taxon>
        <taxon>Pentapetalae</taxon>
        <taxon>asterids</taxon>
        <taxon>lamiids</taxon>
        <taxon>Solanales</taxon>
        <taxon>Solanaceae</taxon>
        <taxon>Solanoideae</taxon>
        <taxon>Solaneae</taxon>
        <taxon>Solanum</taxon>
    </lineage>
</organism>
<feature type="transmembrane region" description="Helical" evidence="8">
    <location>
        <begin position="110"/>
        <end position="129"/>
    </location>
</feature>
<proteinExistence type="inferred from homology"/>
<evidence type="ECO:0000256" key="6">
    <source>
        <dbReference type="ARBA" id="ARBA00022989"/>
    </source>
</evidence>
<sequence>MEFEMPQYNFNEKPPSSSKLPLIILVARLITIVCIVVSIIVLRSNKVTLDNGAKLEYDYYNSYRYMFAVMVAGIIYNTLYIPFAVYYLIAKKHLIKHKSFHNFQFYGDKITFGIIATAAGASLGATVDLQKVVYTENNSKIDDFLGLMYIPNAFLVAAFVSSGISSVLSSLSLHKSE</sequence>